<gene>
    <name evidence="2" type="ORF">NJQ99_13365</name>
</gene>
<evidence type="ECO:0000256" key="1">
    <source>
        <dbReference type="SAM" id="MobiDB-lite"/>
    </source>
</evidence>
<comment type="caution">
    <text evidence="2">The sequence shown here is derived from an EMBL/GenBank/DDBJ whole genome shotgun (WGS) entry which is preliminary data.</text>
</comment>
<accession>A0A9J6PDD8</accession>
<dbReference type="SUPFAM" id="SSF53756">
    <property type="entry name" value="UDP-Glycosyltransferase/glycogen phosphorylase"/>
    <property type="match status" value="1"/>
</dbReference>
<evidence type="ECO:0000313" key="3">
    <source>
        <dbReference type="Proteomes" id="UP001055804"/>
    </source>
</evidence>
<dbReference type="Proteomes" id="UP001055804">
    <property type="component" value="Unassembled WGS sequence"/>
</dbReference>
<dbReference type="InterPro" id="IPR009367">
    <property type="entry name" value="Elm1-like"/>
</dbReference>
<dbReference type="PANTHER" id="PTHR33986">
    <property type="entry name" value="OS02G0535700 PROTEIN"/>
    <property type="match status" value="1"/>
</dbReference>
<dbReference type="AlphaFoldDB" id="A0A9J6PDD8"/>
<protein>
    <submittedName>
        <fullName evidence="2">Mitochondrial fission ELM1 family protein</fullName>
    </submittedName>
</protein>
<dbReference type="Pfam" id="PF06258">
    <property type="entry name" value="Mito_fiss_Elm1"/>
    <property type="match status" value="1"/>
</dbReference>
<reference evidence="2" key="1">
    <citation type="submission" date="2022-06" db="EMBL/GenBank/DDBJ databases">
        <title>Isolation and Genomics of Futiania mangrovii gen. nov., sp. nov., a Rare and Metabolically-versatile member in the Class Alphaproteobacteria.</title>
        <authorList>
            <person name="Liu L."/>
            <person name="Huang W.-C."/>
            <person name="Pan J."/>
            <person name="Li J."/>
            <person name="Huang Y."/>
            <person name="Du H."/>
            <person name="Liu Y."/>
            <person name="Li M."/>
        </authorList>
    </citation>
    <scope>NUCLEOTIDE SEQUENCE</scope>
    <source>
        <strain evidence="2">FT118</strain>
    </source>
</reference>
<feature type="region of interest" description="Disordered" evidence="1">
    <location>
        <begin position="326"/>
        <end position="349"/>
    </location>
</feature>
<name>A0A9J6PDD8_9PROT</name>
<feature type="compositionally biased region" description="Basic and acidic residues" evidence="1">
    <location>
        <begin position="338"/>
        <end position="349"/>
    </location>
</feature>
<dbReference type="PANTHER" id="PTHR33986:SF15">
    <property type="entry name" value="MITOCHONDRIAL FISSION PROTEIN ELM1"/>
    <property type="match status" value="1"/>
</dbReference>
<dbReference type="RefSeq" id="WP_269333372.1">
    <property type="nucleotide sequence ID" value="NZ_JAMZFT010000003.1"/>
</dbReference>
<dbReference type="EMBL" id="JAMZFT010000003">
    <property type="protein sequence ID" value="MCP1337405.1"/>
    <property type="molecule type" value="Genomic_DNA"/>
</dbReference>
<dbReference type="Gene3D" id="3.40.50.2000">
    <property type="entry name" value="Glycogen Phosphorylase B"/>
    <property type="match status" value="1"/>
</dbReference>
<keyword evidence="3" id="KW-1185">Reference proteome</keyword>
<organism evidence="2 3">
    <name type="scientific">Futiania mangrovi</name>
    <dbReference type="NCBI Taxonomy" id="2959716"/>
    <lineage>
        <taxon>Bacteria</taxon>
        <taxon>Pseudomonadati</taxon>
        <taxon>Pseudomonadota</taxon>
        <taxon>Alphaproteobacteria</taxon>
        <taxon>Futianiales</taxon>
        <taxon>Futianiaceae</taxon>
        <taxon>Futiania</taxon>
    </lineage>
</organism>
<evidence type="ECO:0000313" key="2">
    <source>
        <dbReference type="EMBL" id="MCP1337405.1"/>
    </source>
</evidence>
<proteinExistence type="predicted"/>
<sequence>MIRVWIVTDDKAGNEMPARGLAGRVAERTPCEIVLKRVAPGGIWRRLPPALWQVRGARAGGFPFTTLPGEQRAALAPPWPDLAIGCGRLAAPFVAAIGRLSAGTATVQILDPHVPERCFDLLVVPEHDGREGARVLSVTGSLTRITPESVAAAAAEQAERFARLPRPLVAVLIGGSSKAHRMSAAATDRLIEGLQALQRDAGAGLAVTLSRRTGDDNAARIRKALTGPDTFVWDGTGPNPYPAMLGAADAVVVTEDSVNMVSEAASAGKPALVAALEGGSAKMARFHARMRDLGLTRPFAGRLETWTPPPFDETARAADAVLGILRKKNAGPRGPGKSNREDSRLGDVR</sequence>